<accession>A0A6C0AE09</accession>
<reference evidence="1" key="1">
    <citation type="journal article" date="2020" name="Nature">
        <title>Giant virus diversity and host interactions through global metagenomics.</title>
        <authorList>
            <person name="Schulz F."/>
            <person name="Roux S."/>
            <person name="Paez-Espino D."/>
            <person name="Jungbluth S."/>
            <person name="Walsh D.A."/>
            <person name="Denef V.J."/>
            <person name="McMahon K.D."/>
            <person name="Konstantinidis K.T."/>
            <person name="Eloe-Fadrosh E.A."/>
            <person name="Kyrpides N.C."/>
            <person name="Woyke T."/>
        </authorList>
    </citation>
    <scope>NUCLEOTIDE SEQUENCE</scope>
    <source>
        <strain evidence="1">GVMAG-S-1021933-23</strain>
    </source>
</reference>
<dbReference type="EMBL" id="MN740594">
    <property type="protein sequence ID" value="QHS77987.1"/>
    <property type="molecule type" value="Genomic_DNA"/>
</dbReference>
<evidence type="ECO:0000313" key="1">
    <source>
        <dbReference type="EMBL" id="QHS77987.1"/>
    </source>
</evidence>
<sequence length="41" mass="4980">MDDEVNNIKDFKKLFKTLNFFNVSRFPKSFIKIIVKKFLIL</sequence>
<protein>
    <submittedName>
        <fullName evidence="1">Uncharacterized protein</fullName>
    </submittedName>
</protein>
<dbReference type="AlphaFoldDB" id="A0A6C0AE09"/>
<name>A0A6C0AE09_9ZZZZ</name>
<proteinExistence type="predicted"/>
<organism evidence="1">
    <name type="scientific">viral metagenome</name>
    <dbReference type="NCBI Taxonomy" id="1070528"/>
    <lineage>
        <taxon>unclassified sequences</taxon>
        <taxon>metagenomes</taxon>
        <taxon>organismal metagenomes</taxon>
    </lineage>
</organism>